<dbReference type="Proteomes" id="UP000286415">
    <property type="component" value="Unassembled WGS sequence"/>
</dbReference>
<reference evidence="3 4" key="1">
    <citation type="journal article" date="2018" name="Biotechnol. Adv.">
        <title>Improved genomic resources and new bioinformatic workflow for the carcinogenic parasite Clonorchis sinensis: Biotechnological implications.</title>
        <authorList>
            <person name="Wang D."/>
            <person name="Korhonen P.K."/>
            <person name="Gasser R.B."/>
            <person name="Young N.D."/>
        </authorList>
    </citation>
    <scope>NUCLEOTIDE SEQUENCE [LARGE SCALE GENOMIC DNA]</scope>
    <source>
        <strain evidence="3">Cs-k2</strain>
    </source>
</reference>
<feature type="compositionally biased region" description="Low complexity" evidence="1">
    <location>
        <begin position="137"/>
        <end position="148"/>
    </location>
</feature>
<feature type="region of interest" description="Disordered" evidence="1">
    <location>
        <begin position="106"/>
        <end position="223"/>
    </location>
</feature>
<feature type="signal peptide" evidence="2">
    <location>
        <begin position="1"/>
        <end position="19"/>
    </location>
</feature>
<protein>
    <submittedName>
        <fullName evidence="3">Uncharacterized protein</fullName>
    </submittedName>
</protein>
<evidence type="ECO:0000256" key="1">
    <source>
        <dbReference type="SAM" id="MobiDB-lite"/>
    </source>
</evidence>
<dbReference type="InParanoid" id="A0A419QHR6"/>
<comment type="caution">
    <text evidence="3">The sequence shown here is derived from an EMBL/GenBank/DDBJ whole genome shotgun (WGS) entry which is preliminary data.</text>
</comment>
<dbReference type="OrthoDB" id="6272377at2759"/>
<organism evidence="3 4">
    <name type="scientific">Clonorchis sinensis</name>
    <name type="common">Chinese liver fluke</name>
    <dbReference type="NCBI Taxonomy" id="79923"/>
    <lineage>
        <taxon>Eukaryota</taxon>
        <taxon>Metazoa</taxon>
        <taxon>Spiralia</taxon>
        <taxon>Lophotrochozoa</taxon>
        <taxon>Platyhelminthes</taxon>
        <taxon>Trematoda</taxon>
        <taxon>Digenea</taxon>
        <taxon>Opisthorchiida</taxon>
        <taxon>Opisthorchiata</taxon>
        <taxon>Opisthorchiidae</taxon>
        <taxon>Clonorchis</taxon>
    </lineage>
</organism>
<keyword evidence="4" id="KW-1185">Reference proteome</keyword>
<sequence>MSHMIRMLFFTLYLELLDGASIKALKYQQEVPAIRITQKSILPGTVILPLPKSNGCVETQVVIVSGQTQQQAKPLTPQGDGFRAAARGAADQPVADAVPVDQVNIMTSGGQQGQPAVGGNAAMEQSQSQAKPLEPTAGNLPGAAPGLADQPVGEPNPVDQTNIAAPVDQQGPMAMEAPGVPDQAQAQAGPLAIPGEGAQPAVPMPANQPINQPDQGNVAPTFS</sequence>
<proteinExistence type="predicted"/>
<feature type="chain" id="PRO_5043848376" evidence="2">
    <location>
        <begin position="20"/>
        <end position="223"/>
    </location>
</feature>
<gene>
    <name evidence="3" type="ORF">CSKR_111915</name>
</gene>
<reference evidence="3 4" key="2">
    <citation type="journal article" date="2021" name="Genomics">
        <title>High-quality reference genome for Clonorchis sinensis.</title>
        <authorList>
            <person name="Young N.D."/>
            <person name="Stroehlein A.J."/>
            <person name="Kinkar L."/>
            <person name="Wang T."/>
            <person name="Sohn W.M."/>
            <person name="Chang B.C.H."/>
            <person name="Kaur P."/>
            <person name="Weisz D."/>
            <person name="Dudchenko O."/>
            <person name="Aiden E.L."/>
            <person name="Korhonen P.K."/>
            <person name="Gasser R.B."/>
        </authorList>
    </citation>
    <scope>NUCLEOTIDE SEQUENCE [LARGE SCALE GENOMIC DNA]</scope>
    <source>
        <strain evidence="3">Cs-k2</strain>
    </source>
</reference>
<evidence type="ECO:0000313" key="3">
    <source>
        <dbReference type="EMBL" id="KAG5453234.1"/>
    </source>
</evidence>
<dbReference type="AlphaFoldDB" id="A0A419QHR6"/>
<accession>A0A419QHR6</accession>
<keyword evidence="2" id="KW-0732">Signal</keyword>
<evidence type="ECO:0000256" key="2">
    <source>
        <dbReference type="SAM" id="SignalP"/>
    </source>
</evidence>
<feature type="compositionally biased region" description="Polar residues" evidence="1">
    <location>
        <begin position="208"/>
        <end position="223"/>
    </location>
</feature>
<evidence type="ECO:0000313" key="4">
    <source>
        <dbReference type="Proteomes" id="UP000286415"/>
    </source>
</evidence>
<name>A0A419QHR6_CLOSI</name>
<dbReference type="EMBL" id="NIRI02000013">
    <property type="protein sequence ID" value="KAG5453234.1"/>
    <property type="molecule type" value="Genomic_DNA"/>
</dbReference>